<dbReference type="Pfam" id="PF05746">
    <property type="entry name" value="DALR_1"/>
    <property type="match status" value="1"/>
</dbReference>
<keyword evidence="9 11" id="KW-0030">Aminoacyl-tRNA synthetase</keyword>
<name>C6HWB7_9BACT</name>
<dbReference type="FunFam" id="3.40.50.620:FF:000062">
    <property type="entry name" value="Arginine--tRNA ligase"/>
    <property type="match status" value="1"/>
</dbReference>
<dbReference type="CDD" id="cd00671">
    <property type="entry name" value="ArgRS_core"/>
    <property type="match status" value="1"/>
</dbReference>
<dbReference type="SMART" id="SM00836">
    <property type="entry name" value="DALR_1"/>
    <property type="match status" value="1"/>
</dbReference>
<dbReference type="EC" id="6.1.1.19" evidence="11"/>
<sequence length="589" mass="65375">MPEGVVSEIVTRAIRMAGAQNSWPQDVLDRTLARGVRLEWPKKEEFGDLSTPMAMSLAKDMGKTPRHVAGTILESLRQIPETSSLFSKVDIAGPGYLNFFFSSPYFSDFLVQCLSGSALVDRVAIPKNINVEFVSANPTGPLHVGHGRGAAFGDSLARILREVGHDVSTEYYINDAGNQMNMLGKSVYLAFRKLTGHESSEEKVRLLGDTEGYRGDYIAGIAKEILDNPKGLPDALREDVLAGRFTDQVQSFFTDVSQRRIMEGIREDLDRFGVTFDRYFSEKTLHEKGADGLSSIARWLTRLEKESDGAVYASDGALWFRTTAMADDKDRVLRKSDGSYTYFAADIAYHADKVDRGYDIMVDVWGADHHGYQARMQAVAKVLSDRAKRQVDLKICLIQLVSLLRDGKAVSMSTRAGEFVTLAEVLDEVGVDATRFSYLTRSHESALEFDLSKAKERSMDNPVYYVQYAHARVKSLLAQAKSRGVTIGDFHPEDFSPLEEPAARSLIRLMAQFSGVLHRAAESFEVHPLTDYLTALAGAYHHYYFHHRILSAEDADRPVMMARIGLSMAVGRILASGLALLGVRAPDSM</sequence>
<dbReference type="NCBIfam" id="TIGR00456">
    <property type="entry name" value="argS"/>
    <property type="match status" value="1"/>
</dbReference>
<feature type="short sequence motif" description="'HIGH' region" evidence="11">
    <location>
        <begin position="136"/>
        <end position="146"/>
    </location>
</feature>
<evidence type="ECO:0000256" key="3">
    <source>
        <dbReference type="ARBA" id="ARBA00011245"/>
    </source>
</evidence>
<dbReference type="Pfam" id="PF00750">
    <property type="entry name" value="tRNA-synt_1d"/>
    <property type="match status" value="1"/>
</dbReference>
<dbReference type="Pfam" id="PF03485">
    <property type="entry name" value="Arg_tRNA_synt_N"/>
    <property type="match status" value="1"/>
</dbReference>
<proteinExistence type="inferred from homology"/>
<dbReference type="SUPFAM" id="SSF52374">
    <property type="entry name" value="Nucleotidylyl transferase"/>
    <property type="match status" value="1"/>
</dbReference>
<organism evidence="15 16">
    <name type="scientific">Leptospirillum ferrodiazotrophum</name>
    <dbReference type="NCBI Taxonomy" id="412449"/>
    <lineage>
        <taxon>Bacteria</taxon>
        <taxon>Pseudomonadati</taxon>
        <taxon>Nitrospirota</taxon>
        <taxon>Nitrospiria</taxon>
        <taxon>Nitrospirales</taxon>
        <taxon>Nitrospiraceae</taxon>
        <taxon>Leptospirillum</taxon>
    </lineage>
</organism>
<accession>C6HWB7</accession>
<evidence type="ECO:0000313" key="15">
    <source>
        <dbReference type="EMBL" id="EES53095.1"/>
    </source>
</evidence>
<dbReference type="InterPro" id="IPR001412">
    <property type="entry name" value="aa-tRNA-synth_I_CS"/>
</dbReference>
<evidence type="ECO:0000259" key="14">
    <source>
        <dbReference type="SMART" id="SM01016"/>
    </source>
</evidence>
<dbReference type="PRINTS" id="PR01038">
    <property type="entry name" value="TRNASYNTHARG"/>
</dbReference>
<gene>
    <name evidence="11" type="primary">argS</name>
    <name evidence="15" type="ORF">UBAL3_80420045</name>
</gene>
<dbReference type="GO" id="GO:0005737">
    <property type="term" value="C:cytoplasm"/>
    <property type="evidence" value="ECO:0007669"/>
    <property type="project" value="UniProtKB-SubCell"/>
</dbReference>
<dbReference type="InterPro" id="IPR036695">
    <property type="entry name" value="Arg-tRNA-synth_N_sf"/>
</dbReference>
<dbReference type="Proteomes" id="UP000009374">
    <property type="component" value="Unassembled WGS sequence"/>
</dbReference>
<dbReference type="InterPro" id="IPR008909">
    <property type="entry name" value="DALR_anticod-bd"/>
</dbReference>
<keyword evidence="4 11" id="KW-0963">Cytoplasm</keyword>
<dbReference type="PROSITE" id="PS00178">
    <property type="entry name" value="AA_TRNA_LIGASE_I"/>
    <property type="match status" value="1"/>
</dbReference>
<feature type="domain" description="Arginyl tRNA synthetase N-terminal" evidence="14">
    <location>
        <begin position="8"/>
        <end position="101"/>
    </location>
</feature>
<dbReference type="SMART" id="SM01016">
    <property type="entry name" value="Arg_tRNA_synt_N"/>
    <property type="match status" value="1"/>
</dbReference>
<comment type="similarity">
    <text evidence="2 11 12">Belongs to the class-I aminoacyl-tRNA synthetase family.</text>
</comment>
<evidence type="ECO:0000256" key="8">
    <source>
        <dbReference type="ARBA" id="ARBA00022917"/>
    </source>
</evidence>
<comment type="catalytic activity">
    <reaction evidence="10 11">
        <text>tRNA(Arg) + L-arginine + ATP = L-arginyl-tRNA(Arg) + AMP + diphosphate</text>
        <dbReference type="Rhea" id="RHEA:20301"/>
        <dbReference type="Rhea" id="RHEA-COMP:9658"/>
        <dbReference type="Rhea" id="RHEA-COMP:9673"/>
        <dbReference type="ChEBI" id="CHEBI:30616"/>
        <dbReference type="ChEBI" id="CHEBI:32682"/>
        <dbReference type="ChEBI" id="CHEBI:33019"/>
        <dbReference type="ChEBI" id="CHEBI:78442"/>
        <dbReference type="ChEBI" id="CHEBI:78513"/>
        <dbReference type="ChEBI" id="CHEBI:456215"/>
        <dbReference type="EC" id="6.1.1.19"/>
    </reaction>
</comment>
<evidence type="ECO:0000256" key="5">
    <source>
        <dbReference type="ARBA" id="ARBA00022598"/>
    </source>
</evidence>
<evidence type="ECO:0000259" key="13">
    <source>
        <dbReference type="SMART" id="SM00836"/>
    </source>
</evidence>
<evidence type="ECO:0000256" key="11">
    <source>
        <dbReference type="HAMAP-Rule" id="MF_00123"/>
    </source>
</evidence>
<dbReference type="AlphaFoldDB" id="C6HWB7"/>
<dbReference type="GO" id="GO:0004814">
    <property type="term" value="F:arginine-tRNA ligase activity"/>
    <property type="evidence" value="ECO:0007669"/>
    <property type="project" value="UniProtKB-UniRule"/>
</dbReference>
<dbReference type="InterPro" id="IPR035684">
    <property type="entry name" value="ArgRS_core"/>
</dbReference>
<evidence type="ECO:0000256" key="12">
    <source>
        <dbReference type="RuleBase" id="RU363038"/>
    </source>
</evidence>
<evidence type="ECO:0000256" key="1">
    <source>
        <dbReference type="ARBA" id="ARBA00004496"/>
    </source>
</evidence>
<dbReference type="InterPro" id="IPR009080">
    <property type="entry name" value="tRNAsynth_Ia_anticodon-bd"/>
</dbReference>
<evidence type="ECO:0000256" key="6">
    <source>
        <dbReference type="ARBA" id="ARBA00022741"/>
    </source>
</evidence>
<protein>
    <recommendedName>
        <fullName evidence="11">Arginine--tRNA ligase</fullName>
        <ecNumber evidence="11">6.1.1.19</ecNumber>
    </recommendedName>
    <alternativeName>
        <fullName evidence="11">Arginyl-tRNA synthetase</fullName>
        <shortName evidence="11">ArgRS</shortName>
    </alternativeName>
</protein>
<dbReference type="InterPro" id="IPR014729">
    <property type="entry name" value="Rossmann-like_a/b/a_fold"/>
</dbReference>
<evidence type="ECO:0000256" key="2">
    <source>
        <dbReference type="ARBA" id="ARBA00005594"/>
    </source>
</evidence>
<dbReference type="EMBL" id="GG693869">
    <property type="protein sequence ID" value="EES53095.1"/>
    <property type="molecule type" value="Genomic_DNA"/>
</dbReference>
<dbReference type="HAMAP" id="MF_00123">
    <property type="entry name" value="Arg_tRNA_synth"/>
    <property type="match status" value="1"/>
</dbReference>
<dbReference type="PANTHER" id="PTHR11956">
    <property type="entry name" value="ARGINYL-TRNA SYNTHETASE"/>
    <property type="match status" value="1"/>
</dbReference>
<evidence type="ECO:0000256" key="7">
    <source>
        <dbReference type="ARBA" id="ARBA00022840"/>
    </source>
</evidence>
<dbReference type="Gene3D" id="1.10.730.10">
    <property type="entry name" value="Isoleucyl-tRNA Synthetase, Domain 1"/>
    <property type="match status" value="1"/>
</dbReference>
<feature type="domain" description="DALR anticodon binding" evidence="13">
    <location>
        <begin position="466"/>
        <end position="589"/>
    </location>
</feature>
<comment type="subcellular location">
    <subcellularLocation>
        <location evidence="1 11">Cytoplasm</location>
    </subcellularLocation>
</comment>
<evidence type="ECO:0000256" key="10">
    <source>
        <dbReference type="ARBA" id="ARBA00049339"/>
    </source>
</evidence>
<evidence type="ECO:0000313" key="16">
    <source>
        <dbReference type="Proteomes" id="UP000009374"/>
    </source>
</evidence>
<dbReference type="Gene3D" id="3.40.50.620">
    <property type="entry name" value="HUPs"/>
    <property type="match status" value="1"/>
</dbReference>
<evidence type="ECO:0000256" key="9">
    <source>
        <dbReference type="ARBA" id="ARBA00023146"/>
    </source>
</evidence>
<keyword evidence="6 11" id="KW-0547">Nucleotide-binding</keyword>
<evidence type="ECO:0000256" key="4">
    <source>
        <dbReference type="ARBA" id="ARBA00022490"/>
    </source>
</evidence>
<keyword evidence="5 11" id="KW-0436">Ligase</keyword>
<dbReference type="SUPFAM" id="SSF55190">
    <property type="entry name" value="Arginyl-tRNA synthetase (ArgRS), N-terminal 'additional' domain"/>
    <property type="match status" value="1"/>
</dbReference>
<dbReference type="InterPro" id="IPR005148">
    <property type="entry name" value="Arg-tRNA-synth_N"/>
</dbReference>
<dbReference type="GO" id="GO:0006420">
    <property type="term" value="P:arginyl-tRNA aminoacylation"/>
    <property type="evidence" value="ECO:0007669"/>
    <property type="project" value="UniProtKB-UniRule"/>
</dbReference>
<dbReference type="SUPFAM" id="SSF47323">
    <property type="entry name" value="Anticodon-binding domain of a subclass of class I aminoacyl-tRNA synthetases"/>
    <property type="match status" value="1"/>
</dbReference>
<dbReference type="GO" id="GO:0005524">
    <property type="term" value="F:ATP binding"/>
    <property type="evidence" value="ECO:0007669"/>
    <property type="project" value="UniProtKB-UniRule"/>
</dbReference>
<dbReference type="Gene3D" id="3.30.1360.70">
    <property type="entry name" value="Arginyl tRNA synthetase N-terminal domain"/>
    <property type="match status" value="1"/>
</dbReference>
<keyword evidence="16" id="KW-1185">Reference proteome</keyword>
<keyword evidence="7 11" id="KW-0067">ATP-binding</keyword>
<dbReference type="InterPro" id="IPR001278">
    <property type="entry name" value="Arg-tRNA-ligase"/>
</dbReference>
<dbReference type="PANTHER" id="PTHR11956:SF5">
    <property type="entry name" value="ARGININE--TRNA LIGASE, CYTOPLASMIC"/>
    <property type="match status" value="1"/>
</dbReference>
<comment type="subunit">
    <text evidence="3 11">Monomer.</text>
</comment>
<reference evidence="15 16" key="1">
    <citation type="journal article" date="2009" name="Appl. Environ. Microbiol.">
        <title>Community genomic and proteomic analyses of chemoautotrophic iron-oxidizing "Leptospirillum rubarum" (Group II) and "Leptospirillum ferrodiazotrophum" (Group III) bacteria in acid mine drainage biofilms.</title>
        <authorList>
            <person name="Goltsman D.S."/>
            <person name="Denef V.J."/>
            <person name="Singer S.W."/>
            <person name="VerBerkmoes N.C."/>
            <person name="Lefsrud M."/>
            <person name="Mueller R.S."/>
            <person name="Dick G.J."/>
            <person name="Sun C.L."/>
            <person name="Wheeler K.E."/>
            <person name="Zemla A."/>
            <person name="Baker B.J."/>
            <person name="Hauser L."/>
            <person name="Land M."/>
            <person name="Shah M.B."/>
            <person name="Thelen M.P."/>
            <person name="Hettich R.L."/>
            <person name="Banfield J.F."/>
        </authorList>
    </citation>
    <scope>NUCLEOTIDE SEQUENCE [LARGE SCALE GENOMIC DNA]</scope>
</reference>
<keyword evidence="8 11" id="KW-0648">Protein biosynthesis</keyword>